<reference evidence="1" key="1">
    <citation type="submission" date="2018-02" db="EMBL/GenBank/DDBJ databases">
        <title>Rhizophora mucronata_Transcriptome.</title>
        <authorList>
            <person name="Meera S.P."/>
            <person name="Sreeshan A."/>
            <person name="Augustine A."/>
        </authorList>
    </citation>
    <scope>NUCLEOTIDE SEQUENCE</scope>
    <source>
        <tissue evidence="1">Leaf</tissue>
    </source>
</reference>
<dbReference type="EMBL" id="GGEC01044210">
    <property type="protein sequence ID" value="MBX24694.1"/>
    <property type="molecule type" value="Transcribed_RNA"/>
</dbReference>
<protein>
    <submittedName>
        <fullName evidence="1">Uncharacterized protein</fullName>
    </submittedName>
</protein>
<evidence type="ECO:0000313" key="1">
    <source>
        <dbReference type="EMBL" id="MBX24694.1"/>
    </source>
</evidence>
<name>A0A2P2M3A4_RHIMU</name>
<proteinExistence type="predicted"/>
<accession>A0A2P2M3A4</accession>
<sequence length="9" mass="1070">MCETDCQKL</sequence>
<organism evidence="1">
    <name type="scientific">Rhizophora mucronata</name>
    <name type="common">Asiatic mangrove</name>
    <dbReference type="NCBI Taxonomy" id="61149"/>
    <lineage>
        <taxon>Eukaryota</taxon>
        <taxon>Viridiplantae</taxon>
        <taxon>Streptophyta</taxon>
        <taxon>Embryophyta</taxon>
        <taxon>Tracheophyta</taxon>
        <taxon>Spermatophyta</taxon>
        <taxon>Magnoliopsida</taxon>
        <taxon>eudicotyledons</taxon>
        <taxon>Gunneridae</taxon>
        <taxon>Pentapetalae</taxon>
        <taxon>rosids</taxon>
        <taxon>fabids</taxon>
        <taxon>Malpighiales</taxon>
        <taxon>Rhizophoraceae</taxon>
        <taxon>Rhizophora</taxon>
    </lineage>
</organism>